<name>A0A0A8XNY3_ARUDO</name>
<sequence>MRSVSPATTSTAMLRQLYSEFRYYSVSVTNLQLGLHRTPNLHEKHFHKTP</sequence>
<reference evidence="1" key="1">
    <citation type="submission" date="2014-09" db="EMBL/GenBank/DDBJ databases">
        <authorList>
            <person name="Magalhaes I.L.F."/>
            <person name="Oliveira U."/>
            <person name="Santos F.R."/>
            <person name="Vidigal T.H.D.A."/>
            <person name="Brescovit A.D."/>
            <person name="Santos A.J."/>
        </authorList>
    </citation>
    <scope>NUCLEOTIDE SEQUENCE</scope>
    <source>
        <tissue evidence="1">Shoot tissue taken approximately 20 cm above the soil surface</tissue>
    </source>
</reference>
<organism evidence="1">
    <name type="scientific">Arundo donax</name>
    <name type="common">Giant reed</name>
    <name type="synonym">Donax arundinaceus</name>
    <dbReference type="NCBI Taxonomy" id="35708"/>
    <lineage>
        <taxon>Eukaryota</taxon>
        <taxon>Viridiplantae</taxon>
        <taxon>Streptophyta</taxon>
        <taxon>Embryophyta</taxon>
        <taxon>Tracheophyta</taxon>
        <taxon>Spermatophyta</taxon>
        <taxon>Magnoliopsida</taxon>
        <taxon>Liliopsida</taxon>
        <taxon>Poales</taxon>
        <taxon>Poaceae</taxon>
        <taxon>PACMAD clade</taxon>
        <taxon>Arundinoideae</taxon>
        <taxon>Arundineae</taxon>
        <taxon>Arundo</taxon>
    </lineage>
</organism>
<dbReference type="AlphaFoldDB" id="A0A0A8XNY3"/>
<dbReference type="EMBL" id="GBRH01282511">
    <property type="protein sequence ID" value="JAD15384.1"/>
    <property type="molecule type" value="Transcribed_RNA"/>
</dbReference>
<proteinExistence type="predicted"/>
<evidence type="ECO:0000313" key="1">
    <source>
        <dbReference type="EMBL" id="JAD15384.1"/>
    </source>
</evidence>
<accession>A0A0A8XNY3</accession>
<protein>
    <submittedName>
        <fullName evidence="1">Uncharacterized protein</fullName>
    </submittedName>
</protein>
<reference evidence="1" key="2">
    <citation type="journal article" date="2015" name="Data Brief">
        <title>Shoot transcriptome of the giant reed, Arundo donax.</title>
        <authorList>
            <person name="Barrero R.A."/>
            <person name="Guerrero F.D."/>
            <person name="Moolhuijzen P."/>
            <person name="Goolsby J.A."/>
            <person name="Tidwell J."/>
            <person name="Bellgard S.E."/>
            <person name="Bellgard M.I."/>
        </authorList>
    </citation>
    <scope>NUCLEOTIDE SEQUENCE</scope>
    <source>
        <tissue evidence="1">Shoot tissue taken approximately 20 cm above the soil surface</tissue>
    </source>
</reference>